<dbReference type="PANTHER" id="PTHR44520">
    <property type="entry name" value="RESPONSE REGULATOR RCP1-RELATED"/>
    <property type="match status" value="1"/>
</dbReference>
<comment type="caution">
    <text evidence="3">The sequence shown here is derived from an EMBL/GenBank/DDBJ whole genome shotgun (WGS) entry which is preliminary data.</text>
</comment>
<reference evidence="4" key="1">
    <citation type="journal article" date="2019" name="Int. J. Syst. Evol. Microbiol.">
        <title>The Global Catalogue of Microorganisms (GCM) 10K type strain sequencing project: providing services to taxonomists for standard genome sequencing and annotation.</title>
        <authorList>
            <consortium name="The Broad Institute Genomics Platform"/>
            <consortium name="The Broad Institute Genome Sequencing Center for Infectious Disease"/>
            <person name="Wu L."/>
            <person name="Ma J."/>
        </authorList>
    </citation>
    <scope>NUCLEOTIDE SEQUENCE [LARGE SCALE GENOMIC DNA]</scope>
    <source>
        <strain evidence="4">JCM 30331</strain>
    </source>
</reference>
<dbReference type="EMBL" id="BMPP01000003">
    <property type="protein sequence ID" value="GGK18540.1"/>
    <property type="molecule type" value="Genomic_DNA"/>
</dbReference>
<dbReference type="InterPro" id="IPR001789">
    <property type="entry name" value="Sig_transdc_resp-reg_receiver"/>
</dbReference>
<proteinExistence type="predicted"/>
<dbReference type="Proteomes" id="UP000647587">
    <property type="component" value="Unassembled WGS sequence"/>
</dbReference>
<dbReference type="Gene3D" id="3.40.50.2300">
    <property type="match status" value="1"/>
</dbReference>
<dbReference type="PANTHER" id="PTHR44520:SF2">
    <property type="entry name" value="RESPONSE REGULATOR RCP1"/>
    <property type="match status" value="1"/>
</dbReference>
<dbReference type="CDD" id="cd17557">
    <property type="entry name" value="REC_Rcp-like"/>
    <property type="match status" value="1"/>
</dbReference>
<accession>A0ABQ2ER97</accession>
<feature type="modified residue" description="4-aspartylphosphate" evidence="1">
    <location>
        <position position="63"/>
    </location>
</feature>
<dbReference type="PROSITE" id="PS50110">
    <property type="entry name" value="RESPONSE_REGULATORY"/>
    <property type="match status" value="1"/>
</dbReference>
<feature type="domain" description="Response regulatory" evidence="2">
    <location>
        <begin position="7"/>
        <end position="130"/>
    </location>
</feature>
<name>A0ABQ2ER97_9DEIO</name>
<evidence type="ECO:0000256" key="1">
    <source>
        <dbReference type="PROSITE-ProRule" id="PRU00169"/>
    </source>
</evidence>
<dbReference type="InterPro" id="IPR011006">
    <property type="entry name" value="CheY-like_superfamily"/>
</dbReference>
<keyword evidence="4" id="KW-1185">Reference proteome</keyword>
<dbReference type="SUPFAM" id="SSF52172">
    <property type="entry name" value="CheY-like"/>
    <property type="match status" value="1"/>
</dbReference>
<dbReference type="RefSeq" id="WP_189005127.1">
    <property type="nucleotide sequence ID" value="NZ_BMPP01000003.1"/>
</dbReference>
<evidence type="ECO:0000259" key="2">
    <source>
        <dbReference type="PROSITE" id="PS50110"/>
    </source>
</evidence>
<dbReference type="SMART" id="SM00448">
    <property type="entry name" value="REC"/>
    <property type="match status" value="1"/>
</dbReference>
<keyword evidence="1" id="KW-0597">Phosphoprotein</keyword>
<dbReference type="InterPro" id="IPR052893">
    <property type="entry name" value="TCS_response_regulator"/>
</dbReference>
<dbReference type="Pfam" id="PF00072">
    <property type="entry name" value="Response_reg"/>
    <property type="match status" value="1"/>
</dbReference>
<sequence length="145" mass="16061">MTTEPVRLLLAEDNPADVYLMEAALELAAMPVVMTVARDGREVVDQLDELKDGGRLPDLVLLDLNMPRMNGFEVLTAIRRDPALAHLPVVVFTTSTAPEDVKRAYALNANSYVSKPVTLTGFMQLMERLGAYWFGTASLPRTYHP</sequence>
<evidence type="ECO:0000313" key="4">
    <source>
        <dbReference type="Proteomes" id="UP000647587"/>
    </source>
</evidence>
<gene>
    <name evidence="3" type="ORF">GCM10008955_09960</name>
</gene>
<protein>
    <submittedName>
        <fullName evidence="3">Response regulator</fullName>
    </submittedName>
</protein>
<evidence type="ECO:0000313" key="3">
    <source>
        <dbReference type="EMBL" id="GGK18540.1"/>
    </source>
</evidence>
<organism evidence="3 4">
    <name type="scientific">Deinococcus malanensis</name>
    <dbReference type="NCBI Taxonomy" id="1706855"/>
    <lineage>
        <taxon>Bacteria</taxon>
        <taxon>Thermotogati</taxon>
        <taxon>Deinococcota</taxon>
        <taxon>Deinococci</taxon>
        <taxon>Deinococcales</taxon>
        <taxon>Deinococcaceae</taxon>
        <taxon>Deinococcus</taxon>
    </lineage>
</organism>